<feature type="region of interest" description="Disordered" evidence="1">
    <location>
        <begin position="35"/>
        <end position="103"/>
    </location>
</feature>
<dbReference type="HOGENOM" id="CLU_033598_1_0_1"/>
<dbReference type="Proteomes" id="UP000011115">
    <property type="component" value="Unassembled WGS sequence"/>
</dbReference>
<organism evidence="2 3">
    <name type="scientific">Solanum tuberosum</name>
    <name type="common">Potato</name>
    <dbReference type="NCBI Taxonomy" id="4113"/>
    <lineage>
        <taxon>Eukaryota</taxon>
        <taxon>Viridiplantae</taxon>
        <taxon>Streptophyta</taxon>
        <taxon>Embryophyta</taxon>
        <taxon>Tracheophyta</taxon>
        <taxon>Spermatophyta</taxon>
        <taxon>Magnoliopsida</taxon>
        <taxon>eudicotyledons</taxon>
        <taxon>Gunneridae</taxon>
        <taxon>Pentapetalae</taxon>
        <taxon>asterids</taxon>
        <taxon>lamiids</taxon>
        <taxon>Solanales</taxon>
        <taxon>Solanaceae</taxon>
        <taxon>Solanoideae</taxon>
        <taxon>Solaneae</taxon>
        <taxon>Solanum</taxon>
    </lineage>
</organism>
<evidence type="ECO:0000256" key="1">
    <source>
        <dbReference type="SAM" id="MobiDB-lite"/>
    </source>
</evidence>
<keyword evidence="3" id="KW-1185">Reference proteome</keyword>
<dbReference type="Gramene" id="PGSC0003DMT400090920">
    <property type="protein sequence ID" value="PGSC0003DMT400090920"/>
    <property type="gene ID" value="PGSC0003DMG400040491"/>
</dbReference>
<evidence type="ECO:0000313" key="2">
    <source>
        <dbReference type="EnsemblPlants" id="PGSC0003DMT400090920"/>
    </source>
</evidence>
<reference evidence="2" key="2">
    <citation type="submission" date="2015-06" db="UniProtKB">
        <authorList>
            <consortium name="EnsemblPlants"/>
        </authorList>
    </citation>
    <scope>IDENTIFICATION</scope>
    <source>
        <strain evidence="2">DM1-3 516 R44</strain>
    </source>
</reference>
<sequence length="136" mass="15882">MMTQLDILSKNVMCSGLKSVNAFCVVAENLEEAHFRPSYPRLGGNPGWNRERDDGWRDRNREKHDRGAEWKERDGDKETYVPPDERQKPKEQKDDPENFRTDKVLKEMKEDFSTLNQMVTSHSVSIKPLETQMGKI</sequence>
<reference evidence="3" key="1">
    <citation type="journal article" date="2011" name="Nature">
        <title>Genome sequence and analysis of the tuber crop potato.</title>
        <authorList>
            <consortium name="The Potato Genome Sequencing Consortium"/>
        </authorList>
    </citation>
    <scope>NUCLEOTIDE SEQUENCE [LARGE SCALE GENOMIC DNA]</scope>
    <source>
        <strain evidence="3">cv. DM1-3 516 R44</strain>
    </source>
</reference>
<evidence type="ECO:0000313" key="3">
    <source>
        <dbReference type="Proteomes" id="UP000011115"/>
    </source>
</evidence>
<proteinExistence type="predicted"/>
<dbReference type="InParanoid" id="M1DLH7"/>
<dbReference type="AlphaFoldDB" id="M1DLH7"/>
<evidence type="ECO:0008006" key="4">
    <source>
        <dbReference type="Google" id="ProtNLM"/>
    </source>
</evidence>
<feature type="compositionally biased region" description="Basic and acidic residues" evidence="1">
    <location>
        <begin position="49"/>
        <end position="103"/>
    </location>
</feature>
<accession>M1DLH7</accession>
<dbReference type="EnsemblPlants" id="PGSC0003DMT400090920">
    <property type="protein sequence ID" value="PGSC0003DMT400090920"/>
    <property type="gene ID" value="PGSC0003DMG400040491"/>
</dbReference>
<name>M1DLH7_SOLTU</name>
<protein>
    <recommendedName>
        <fullName evidence="4">Integrase core domain containing protein</fullName>
    </recommendedName>
</protein>
<dbReference type="PaxDb" id="4113-PGSC0003DMT400090920"/>